<dbReference type="GO" id="GO:0016020">
    <property type="term" value="C:membrane"/>
    <property type="evidence" value="ECO:0007669"/>
    <property type="project" value="UniProtKB-SubCell"/>
</dbReference>
<dbReference type="PANTHER" id="PTHR48007:SF76">
    <property type="entry name" value="OS03G0145102 PROTEIN"/>
    <property type="match status" value="1"/>
</dbReference>
<evidence type="ECO:0000256" key="1">
    <source>
        <dbReference type="ARBA" id="ARBA00004370"/>
    </source>
</evidence>
<dbReference type="GO" id="GO:0005524">
    <property type="term" value="F:ATP binding"/>
    <property type="evidence" value="ECO:0007669"/>
    <property type="project" value="InterPro"/>
</dbReference>
<keyword evidence="5 7" id="KW-1133">Transmembrane helix</keyword>
<evidence type="ECO:0000313" key="9">
    <source>
        <dbReference type="EMBL" id="EEE51301.1"/>
    </source>
</evidence>
<dbReference type="InterPro" id="IPR011009">
    <property type="entry name" value="Kinase-like_dom_sf"/>
</dbReference>
<dbReference type="SUPFAM" id="SSF56112">
    <property type="entry name" value="Protein kinase-like (PK-like)"/>
    <property type="match status" value="1"/>
</dbReference>
<dbReference type="Proteomes" id="UP000007752">
    <property type="component" value="Chromosome 10"/>
</dbReference>
<dbReference type="SUPFAM" id="SSF52058">
    <property type="entry name" value="L domain-like"/>
    <property type="match status" value="1"/>
</dbReference>
<reference evidence="9" key="2">
    <citation type="submission" date="2008-12" db="EMBL/GenBank/DDBJ databases">
        <title>Improved gene annotation of the rice (Oryza sativa) genomes.</title>
        <authorList>
            <person name="Wang J."/>
            <person name="Li R."/>
            <person name="Fan W."/>
            <person name="Huang Q."/>
            <person name="Zhang J."/>
            <person name="Zhou Y."/>
            <person name="Hu Y."/>
            <person name="Zi S."/>
            <person name="Li J."/>
            <person name="Ni P."/>
            <person name="Zheng H."/>
            <person name="Zhang Y."/>
            <person name="Zhao M."/>
            <person name="Hao Q."/>
            <person name="McDermott J."/>
            <person name="Samudrala R."/>
            <person name="Kristiansen K."/>
            <person name="Wong G.K.-S."/>
        </authorList>
    </citation>
    <scope>NUCLEOTIDE SEQUENCE</scope>
</reference>
<dbReference type="AlphaFoldDB" id="B9G6Q4"/>
<keyword evidence="6 7" id="KW-0472">Membrane</keyword>
<feature type="transmembrane region" description="Helical" evidence="7">
    <location>
        <begin position="468"/>
        <end position="494"/>
    </location>
</feature>
<dbReference type="SMART" id="SM00369">
    <property type="entry name" value="LRR_TYP"/>
    <property type="match status" value="3"/>
</dbReference>
<dbReference type="PROSITE" id="PS50011">
    <property type="entry name" value="PROTEIN_KINASE_DOM"/>
    <property type="match status" value="1"/>
</dbReference>
<name>B9G6Q4_ORYSJ</name>
<protein>
    <recommendedName>
        <fullName evidence="8">Protein kinase domain-containing protein</fullName>
    </recommendedName>
</protein>
<evidence type="ECO:0000256" key="6">
    <source>
        <dbReference type="ARBA" id="ARBA00023136"/>
    </source>
</evidence>
<dbReference type="Pfam" id="PF00069">
    <property type="entry name" value="Pkinase"/>
    <property type="match status" value="1"/>
</dbReference>
<feature type="domain" description="Protein kinase" evidence="8">
    <location>
        <begin position="557"/>
        <end position="841"/>
    </location>
</feature>
<accession>B9G6Q4</accession>
<dbReference type="InterPro" id="IPR032675">
    <property type="entry name" value="LRR_dom_sf"/>
</dbReference>
<gene>
    <name evidence="9" type="ORF">OsJ_32252</name>
</gene>
<dbReference type="FunFam" id="3.80.10.10:FF:000827">
    <property type="entry name" value="Leucine Rich Repeat family protein, expressed"/>
    <property type="match status" value="1"/>
</dbReference>
<dbReference type="Gene3D" id="3.80.10.10">
    <property type="entry name" value="Ribonuclease Inhibitor"/>
    <property type="match status" value="3"/>
</dbReference>
<dbReference type="InterPro" id="IPR001611">
    <property type="entry name" value="Leu-rich_rpt"/>
</dbReference>
<dbReference type="InterPro" id="IPR003591">
    <property type="entry name" value="Leu-rich_rpt_typical-subtyp"/>
</dbReference>
<dbReference type="InterPro" id="IPR013210">
    <property type="entry name" value="LRR_N_plant-typ"/>
</dbReference>
<dbReference type="Gene3D" id="1.10.510.10">
    <property type="entry name" value="Transferase(Phosphotransferase) domain 1"/>
    <property type="match status" value="1"/>
</dbReference>
<proteinExistence type="predicted"/>
<evidence type="ECO:0000256" key="4">
    <source>
        <dbReference type="ARBA" id="ARBA00022737"/>
    </source>
</evidence>
<dbReference type="Pfam" id="PF08263">
    <property type="entry name" value="LRRNT_2"/>
    <property type="match status" value="1"/>
</dbReference>
<dbReference type="EMBL" id="CM000147">
    <property type="protein sequence ID" value="EEE51301.1"/>
    <property type="molecule type" value="Genomic_DNA"/>
</dbReference>
<dbReference type="InterPro" id="IPR000719">
    <property type="entry name" value="Prot_kinase_dom"/>
</dbReference>
<evidence type="ECO:0000256" key="5">
    <source>
        <dbReference type="ARBA" id="ARBA00022989"/>
    </source>
</evidence>
<sequence>MAAVVDVVAAVPTGGGGGRHGIGQLAARWWRATAQRRFAEAVVGVGGSGTGGCDSGGGGDVDGGEGVGCERRPVGAATAAETRALLEFKAAVTADPGAVLANWTLGGDPCRDFGGVSCYPASGAVQRLRLHGEGLEGVLSPSLARLPALESVSLFGNRLSGVIPASFVGLAATLHKLNLSGNALSGEIPAFLGTFPMLRLLDLSYNAFSGEIPATLFGECPRLRYVSLAHNALTGRVPPGIGNCVRLAGFDFSYNNLDGELPDKLCAPPEMSYISVRSNSLSGAIDGKLDGCRSLDLFDVGSNSFSGAAPFGLLALVNITYFNVSSNNFAGEIPSIPTCGDRFAYLDASRNKLTGSVPETMANCRNLMLLNLGANGQGLTGGIPAALSQLKNLNFLDLSENALTGVIPPELGDLSNLAHFNVSFNNLTGSIPSSPLLQQFGPTAFMGNPFLCGPPLDHACPGRNARRLGVPVIVAIVIAAAILVGICIVSAMNIKAYKNKRRREQQQHDDEEEILVSDSAAIVSPGSTAITGKLVLFRKNSSASRYEDWEAGTKAVLDRNCLVGVGSVGAVYRASFESGASIAVKKLETLGRITSQEEFEREMGRLRGLTHPNLVTFHGYYWSPSTQLLLSEFVDNGSTLYDHLHGSRRRAGPASTGGDGGGLPWERRFRIAVATARALAYLHHDCKPQVLHLNIKSRNILLDNEHEAKLSDFGLSKLLPEPSNLPGYVAPELASSSMSSRHGGDKCDVFSFGVVLLEMVTGRKPVSSRHGRQGTVLVVVLRDYVREMVESGTVSGCFDLSMRRFVEAELVQVLKLGLVCTSESPSRRPSMAEVVQFLESIRGSS</sequence>
<comment type="subcellular location">
    <subcellularLocation>
        <location evidence="1">Membrane</location>
    </subcellularLocation>
</comment>
<dbReference type="Pfam" id="PF00560">
    <property type="entry name" value="LRR_1"/>
    <property type="match status" value="4"/>
</dbReference>
<reference evidence="9" key="1">
    <citation type="journal article" date="2005" name="PLoS Biol.">
        <title>The genomes of Oryza sativa: a history of duplications.</title>
        <authorList>
            <person name="Yu J."/>
            <person name="Wang J."/>
            <person name="Lin W."/>
            <person name="Li S."/>
            <person name="Li H."/>
            <person name="Zhou J."/>
            <person name="Ni P."/>
            <person name="Dong W."/>
            <person name="Hu S."/>
            <person name="Zeng C."/>
            <person name="Zhang J."/>
            <person name="Zhang Y."/>
            <person name="Li R."/>
            <person name="Xu Z."/>
            <person name="Li S."/>
            <person name="Li X."/>
            <person name="Zheng H."/>
            <person name="Cong L."/>
            <person name="Lin L."/>
            <person name="Yin J."/>
            <person name="Geng J."/>
            <person name="Li G."/>
            <person name="Shi J."/>
            <person name="Liu J."/>
            <person name="Lv H."/>
            <person name="Li J."/>
            <person name="Wang J."/>
            <person name="Deng Y."/>
            <person name="Ran L."/>
            <person name="Shi X."/>
            <person name="Wang X."/>
            <person name="Wu Q."/>
            <person name="Li C."/>
            <person name="Ren X."/>
            <person name="Wang J."/>
            <person name="Wang X."/>
            <person name="Li D."/>
            <person name="Liu D."/>
            <person name="Zhang X."/>
            <person name="Ji Z."/>
            <person name="Zhao W."/>
            <person name="Sun Y."/>
            <person name="Zhang Z."/>
            <person name="Bao J."/>
            <person name="Han Y."/>
            <person name="Dong L."/>
            <person name="Ji J."/>
            <person name="Chen P."/>
            <person name="Wu S."/>
            <person name="Liu J."/>
            <person name="Xiao Y."/>
            <person name="Bu D."/>
            <person name="Tan J."/>
            <person name="Yang L."/>
            <person name="Ye C."/>
            <person name="Zhang J."/>
            <person name="Xu J."/>
            <person name="Zhou Y."/>
            <person name="Yu Y."/>
            <person name="Zhang B."/>
            <person name="Zhuang S."/>
            <person name="Wei H."/>
            <person name="Liu B."/>
            <person name="Lei M."/>
            <person name="Yu H."/>
            <person name="Li Y."/>
            <person name="Xu H."/>
            <person name="Wei S."/>
            <person name="He X."/>
            <person name="Fang L."/>
            <person name="Zhang Z."/>
            <person name="Zhang Y."/>
            <person name="Huang X."/>
            <person name="Su Z."/>
            <person name="Tong W."/>
            <person name="Li J."/>
            <person name="Tong Z."/>
            <person name="Li S."/>
            <person name="Ye J."/>
            <person name="Wang L."/>
            <person name="Fang L."/>
            <person name="Lei T."/>
            <person name="Chen C."/>
            <person name="Chen H."/>
            <person name="Xu Z."/>
            <person name="Li H."/>
            <person name="Huang H."/>
            <person name="Zhang F."/>
            <person name="Xu H."/>
            <person name="Li N."/>
            <person name="Zhao C."/>
            <person name="Li S."/>
            <person name="Dong L."/>
            <person name="Huang Y."/>
            <person name="Li L."/>
            <person name="Xi Y."/>
            <person name="Qi Q."/>
            <person name="Li W."/>
            <person name="Zhang B."/>
            <person name="Hu W."/>
            <person name="Zhang Y."/>
            <person name="Tian X."/>
            <person name="Jiao Y."/>
            <person name="Liang X."/>
            <person name="Jin J."/>
            <person name="Gao L."/>
            <person name="Zheng W."/>
            <person name="Hao B."/>
            <person name="Liu S."/>
            <person name="Wang W."/>
            <person name="Yuan L."/>
            <person name="Cao M."/>
            <person name="McDermott J."/>
            <person name="Samudrala R."/>
            <person name="Wang J."/>
            <person name="Wong G.K."/>
            <person name="Yang H."/>
        </authorList>
    </citation>
    <scope>NUCLEOTIDE SEQUENCE [LARGE SCALE GENOMIC DNA]</scope>
</reference>
<dbReference type="FunFam" id="1.10.510.10:FF:000725">
    <property type="entry name" value="Putative LRR receptor-like serine/threonine-protein kinase"/>
    <property type="match status" value="1"/>
</dbReference>
<dbReference type="FunFam" id="3.30.200.20:FF:000450">
    <property type="entry name" value="Putative LRR receptor-like serine/threonine-protein kinase"/>
    <property type="match status" value="1"/>
</dbReference>
<keyword evidence="3 7" id="KW-0812">Transmembrane</keyword>
<dbReference type="FunFam" id="3.80.10.10:FF:000897">
    <property type="entry name" value="Leucine Rich Repeat family protein, expressed"/>
    <property type="match status" value="1"/>
</dbReference>
<keyword evidence="4" id="KW-0677">Repeat</keyword>
<evidence type="ECO:0000256" key="3">
    <source>
        <dbReference type="ARBA" id="ARBA00022692"/>
    </source>
</evidence>
<dbReference type="InterPro" id="IPR046959">
    <property type="entry name" value="PRK1-6/SRF4-like"/>
</dbReference>
<evidence type="ECO:0000256" key="7">
    <source>
        <dbReference type="SAM" id="Phobius"/>
    </source>
</evidence>
<organism evidence="9">
    <name type="scientific">Oryza sativa subsp. japonica</name>
    <name type="common">Rice</name>
    <dbReference type="NCBI Taxonomy" id="39947"/>
    <lineage>
        <taxon>Eukaryota</taxon>
        <taxon>Viridiplantae</taxon>
        <taxon>Streptophyta</taxon>
        <taxon>Embryophyta</taxon>
        <taxon>Tracheophyta</taxon>
        <taxon>Spermatophyta</taxon>
        <taxon>Magnoliopsida</taxon>
        <taxon>Liliopsida</taxon>
        <taxon>Poales</taxon>
        <taxon>Poaceae</taxon>
        <taxon>BOP clade</taxon>
        <taxon>Oryzoideae</taxon>
        <taxon>Oryzeae</taxon>
        <taxon>Oryzinae</taxon>
        <taxon>Oryza</taxon>
        <taxon>Oryza sativa</taxon>
    </lineage>
</organism>
<dbReference type="FunFam" id="3.80.10.10:FF:000898">
    <property type="entry name" value="Leucine Rich Repeat family protein, expressed"/>
    <property type="match status" value="1"/>
</dbReference>
<evidence type="ECO:0000256" key="2">
    <source>
        <dbReference type="ARBA" id="ARBA00022614"/>
    </source>
</evidence>
<dbReference type="PANTHER" id="PTHR48007">
    <property type="entry name" value="LEUCINE-RICH REPEAT RECEPTOR-LIKE PROTEIN KINASE PXC1"/>
    <property type="match status" value="1"/>
</dbReference>
<keyword evidence="2" id="KW-0433">Leucine-rich repeat</keyword>
<dbReference type="Gene3D" id="3.30.200.20">
    <property type="entry name" value="Phosphorylase Kinase, domain 1"/>
    <property type="match status" value="1"/>
</dbReference>
<evidence type="ECO:0000259" key="8">
    <source>
        <dbReference type="PROSITE" id="PS50011"/>
    </source>
</evidence>
<dbReference type="GO" id="GO:0004672">
    <property type="term" value="F:protein kinase activity"/>
    <property type="evidence" value="ECO:0007669"/>
    <property type="project" value="InterPro"/>
</dbReference>